<evidence type="ECO:0000313" key="1">
    <source>
        <dbReference type="EMBL" id="SMP25170.1"/>
    </source>
</evidence>
<organism evidence="1 2">
    <name type="scientific">Algoriphagus winogradskyi</name>
    <dbReference type="NCBI Taxonomy" id="237017"/>
    <lineage>
        <taxon>Bacteria</taxon>
        <taxon>Pseudomonadati</taxon>
        <taxon>Bacteroidota</taxon>
        <taxon>Cytophagia</taxon>
        <taxon>Cytophagales</taxon>
        <taxon>Cyclobacteriaceae</taxon>
        <taxon>Algoriphagus</taxon>
    </lineage>
</organism>
<dbReference type="Proteomes" id="UP001157915">
    <property type="component" value="Unassembled WGS sequence"/>
</dbReference>
<proteinExistence type="predicted"/>
<dbReference type="Gene3D" id="3.30.420.40">
    <property type="match status" value="2"/>
</dbReference>
<evidence type="ECO:0000313" key="2">
    <source>
        <dbReference type="Proteomes" id="UP001157915"/>
    </source>
</evidence>
<comment type="caution">
    <text evidence="1">The sequence shown here is derived from an EMBL/GenBank/DDBJ whole genome shotgun (WGS) entry which is preliminary data.</text>
</comment>
<dbReference type="CDD" id="cd24079">
    <property type="entry name" value="ASKHA_NBD_PG1100-like"/>
    <property type="match status" value="1"/>
</dbReference>
<dbReference type="InterPro" id="IPR043129">
    <property type="entry name" value="ATPase_NBD"/>
</dbReference>
<keyword evidence="2" id="KW-1185">Reference proteome</keyword>
<sequence length="285" mass="31631">MLLLADSGSTKTDWRLIDKSGECLVSLKSKGLNPYFLAADEIKKELRNKVLDKVSDVGKVIFYGAGCGHPSKAAELAGVLDELFPAQVPAEVNGDILGAARSLLQGETGIACILGTGANSCLYDGKDIIGSVPSLGFILGDYGSGTVLCRDLIRELLQGNLGDDLREEFFREYELSQRMILDKIYNQPQANRFLASFTPFLLKNASNPVIHSIIYKNFRQFFEYYILPYRKSHKSDPLVFTGSIAYHFAVHLKTVAEEFGESIQKIEQRPMDGLVDYHCQTLANY</sequence>
<dbReference type="InterPro" id="IPR052519">
    <property type="entry name" value="Euk-type_GlcNAc_Kinase"/>
</dbReference>
<dbReference type="SUPFAM" id="SSF53067">
    <property type="entry name" value="Actin-like ATPase domain"/>
    <property type="match status" value="2"/>
</dbReference>
<name>A0ABY1P2Y6_9BACT</name>
<dbReference type="RefSeq" id="WP_283413263.1">
    <property type="nucleotide sequence ID" value="NZ_FXUA01000004.1"/>
</dbReference>
<dbReference type="Gene3D" id="1.10.720.160">
    <property type="match status" value="1"/>
</dbReference>
<gene>
    <name evidence="1" type="ORF">SAMN06265367_104148</name>
</gene>
<dbReference type="EMBL" id="FXUA01000004">
    <property type="protein sequence ID" value="SMP25170.1"/>
    <property type="molecule type" value="Genomic_DNA"/>
</dbReference>
<dbReference type="PANTHER" id="PTHR43190:SF3">
    <property type="entry name" value="N-ACETYL-D-GLUCOSAMINE KINASE"/>
    <property type="match status" value="1"/>
</dbReference>
<reference evidence="1 2" key="1">
    <citation type="submission" date="2017-05" db="EMBL/GenBank/DDBJ databases">
        <authorList>
            <person name="Varghese N."/>
            <person name="Submissions S."/>
        </authorList>
    </citation>
    <scope>NUCLEOTIDE SEQUENCE [LARGE SCALE GENOMIC DNA]</scope>
    <source>
        <strain evidence="1 2">DSM 15360</strain>
    </source>
</reference>
<accession>A0ABY1P2Y6</accession>
<protein>
    <submittedName>
        <fullName evidence="1">BadF-type ATPase</fullName>
    </submittedName>
</protein>
<dbReference type="PANTHER" id="PTHR43190">
    <property type="entry name" value="N-ACETYL-D-GLUCOSAMINE KINASE"/>
    <property type="match status" value="1"/>
</dbReference>